<dbReference type="CDD" id="cd22212">
    <property type="entry name" value="NDFIP-like"/>
    <property type="match status" value="1"/>
</dbReference>
<reference evidence="7 8" key="1">
    <citation type="journal article" date="2012" name="New Phytol.">
        <title>Insight into trade-off between wood decay and parasitism from the genome of a fungal forest pathogen.</title>
        <authorList>
            <person name="Olson A."/>
            <person name="Aerts A."/>
            <person name="Asiegbu F."/>
            <person name="Belbahri L."/>
            <person name="Bouzid O."/>
            <person name="Broberg A."/>
            <person name="Canback B."/>
            <person name="Coutinho P.M."/>
            <person name="Cullen D."/>
            <person name="Dalman K."/>
            <person name="Deflorio G."/>
            <person name="van Diepen L.T."/>
            <person name="Dunand C."/>
            <person name="Duplessis S."/>
            <person name="Durling M."/>
            <person name="Gonthier P."/>
            <person name="Grimwood J."/>
            <person name="Fossdal C.G."/>
            <person name="Hansson D."/>
            <person name="Henrissat B."/>
            <person name="Hietala A."/>
            <person name="Himmelstrand K."/>
            <person name="Hoffmeister D."/>
            <person name="Hogberg N."/>
            <person name="James T.Y."/>
            <person name="Karlsson M."/>
            <person name="Kohler A."/>
            <person name="Kues U."/>
            <person name="Lee Y.H."/>
            <person name="Lin Y.C."/>
            <person name="Lind M."/>
            <person name="Lindquist E."/>
            <person name="Lombard V."/>
            <person name="Lucas S."/>
            <person name="Lunden K."/>
            <person name="Morin E."/>
            <person name="Murat C."/>
            <person name="Park J."/>
            <person name="Raffaello T."/>
            <person name="Rouze P."/>
            <person name="Salamov A."/>
            <person name="Schmutz J."/>
            <person name="Solheim H."/>
            <person name="Stahlberg J."/>
            <person name="Velez H."/>
            <person name="de Vries R.P."/>
            <person name="Wiebenga A."/>
            <person name="Woodward S."/>
            <person name="Yakovlev I."/>
            <person name="Garbelotto M."/>
            <person name="Martin F."/>
            <person name="Grigoriev I.V."/>
            <person name="Stenlid J."/>
        </authorList>
    </citation>
    <scope>NUCLEOTIDE SEQUENCE [LARGE SCALE GENOMIC DNA]</scope>
    <source>
        <strain evidence="7 8">TC 32-1</strain>
    </source>
</reference>
<sequence length="547" mass="58973">MSARYAPLPSSHTDPLSNAEMDAAFDDDDDDDDDDHEPTAHAETRPLHPLSRSRSRSSSPPPARHHSLAHAHTPSTPAAYDFENFDYASYPPPGSPPPPSSSALPNDYGNSNGLVPSTSSAHPADLAAAYAPRRSWLLRTAANVLPAPYVRRWGLDYEQPAAGRVVGGGVHNDGVFANVTAKPSRPMQIREGDEIFLVPEEAQKDVPPSYASAQADSVPPYWETTVHAPSSPGAFGEMIIDALPTGSLFSFLWNMLVSISFQFVGFLLTYLLHTTHAARFGSRAGLGVTLIQYGFALRSRAEDAAEADATWGWRMGGNGQMQQPPATGAPDPSPTFDTAAQAEDYYRNLNMSLPDPATAIPPATMDEINLVNDATTDWLSFFLMTIGWFILLTSILGFWRVKRWESNILASQHDAASAAPASAPGDARSRYRALAASLQHAFGMPRTGMGGLLRGGLFPRHLGDGLSDDDEGAGAGGGGGRDREGEGDDDDDAYASRTAEEGRAADLRARAELLARFAHDPARQRELEQSFREEDQLMENMRAAGML</sequence>
<feature type="region of interest" description="Disordered" evidence="5">
    <location>
        <begin position="1"/>
        <end position="117"/>
    </location>
</feature>
<proteinExistence type="predicted"/>
<accession>W4KF30</accession>
<keyword evidence="3 6" id="KW-1133">Transmembrane helix</keyword>
<keyword evidence="8" id="KW-1185">Reference proteome</keyword>
<feature type="transmembrane region" description="Helical" evidence="6">
    <location>
        <begin position="378"/>
        <end position="399"/>
    </location>
</feature>
<dbReference type="GO" id="GO:0031398">
    <property type="term" value="P:positive regulation of protein ubiquitination"/>
    <property type="evidence" value="ECO:0007669"/>
    <property type="project" value="TreeGrafter"/>
</dbReference>
<gene>
    <name evidence="7" type="ORF">HETIRDRAFT_472258</name>
</gene>
<protein>
    <submittedName>
        <fullName evidence="7">Uncharacterized protein</fullName>
    </submittedName>
</protein>
<evidence type="ECO:0000256" key="5">
    <source>
        <dbReference type="SAM" id="MobiDB-lite"/>
    </source>
</evidence>
<dbReference type="OrthoDB" id="10003116at2759"/>
<dbReference type="GO" id="GO:0005794">
    <property type="term" value="C:Golgi apparatus"/>
    <property type="evidence" value="ECO:0007669"/>
    <property type="project" value="TreeGrafter"/>
</dbReference>
<comment type="subcellular location">
    <subcellularLocation>
        <location evidence="1">Membrane</location>
        <topology evidence="1">Multi-pass membrane protein</topology>
    </subcellularLocation>
</comment>
<feature type="compositionally biased region" description="Low complexity" evidence="5">
    <location>
        <begin position="47"/>
        <end position="58"/>
    </location>
</feature>
<name>W4KF30_HETIT</name>
<dbReference type="Proteomes" id="UP000030671">
    <property type="component" value="Unassembled WGS sequence"/>
</dbReference>
<keyword evidence="4 6" id="KW-0472">Membrane</keyword>
<feature type="compositionally biased region" description="Polar residues" evidence="5">
    <location>
        <begin position="108"/>
        <end position="117"/>
    </location>
</feature>
<dbReference type="PANTHER" id="PTHR13396:SF5">
    <property type="entry name" value="NEDD4 FAMILY INTERACTING PROTEIN"/>
    <property type="match status" value="1"/>
</dbReference>
<feature type="compositionally biased region" description="Acidic residues" evidence="5">
    <location>
        <begin position="23"/>
        <end position="36"/>
    </location>
</feature>
<dbReference type="GO" id="GO:0016020">
    <property type="term" value="C:membrane"/>
    <property type="evidence" value="ECO:0007669"/>
    <property type="project" value="UniProtKB-SubCell"/>
</dbReference>
<dbReference type="GeneID" id="20677447"/>
<dbReference type="EMBL" id="KI925456">
    <property type="protein sequence ID" value="ETW83915.1"/>
    <property type="molecule type" value="Genomic_DNA"/>
</dbReference>
<evidence type="ECO:0000256" key="1">
    <source>
        <dbReference type="ARBA" id="ARBA00004141"/>
    </source>
</evidence>
<feature type="compositionally biased region" description="Pro residues" evidence="5">
    <location>
        <begin position="90"/>
        <end position="100"/>
    </location>
</feature>
<evidence type="ECO:0000256" key="4">
    <source>
        <dbReference type="ARBA" id="ARBA00023136"/>
    </source>
</evidence>
<evidence type="ECO:0000256" key="6">
    <source>
        <dbReference type="SAM" id="Phobius"/>
    </source>
</evidence>
<dbReference type="RefSeq" id="XP_009543644.1">
    <property type="nucleotide sequence ID" value="XM_009545349.1"/>
</dbReference>
<dbReference type="GO" id="GO:0006511">
    <property type="term" value="P:ubiquitin-dependent protein catabolic process"/>
    <property type="evidence" value="ECO:0007669"/>
    <property type="project" value="TreeGrafter"/>
</dbReference>
<dbReference type="eggNOG" id="KOG4812">
    <property type="taxonomic scope" value="Eukaryota"/>
</dbReference>
<dbReference type="InterPro" id="IPR019325">
    <property type="entry name" value="NEDD4/Bsd2"/>
</dbReference>
<organism evidence="7 8">
    <name type="scientific">Heterobasidion irregulare (strain TC 32-1)</name>
    <dbReference type="NCBI Taxonomy" id="747525"/>
    <lineage>
        <taxon>Eukaryota</taxon>
        <taxon>Fungi</taxon>
        <taxon>Dikarya</taxon>
        <taxon>Basidiomycota</taxon>
        <taxon>Agaricomycotina</taxon>
        <taxon>Agaricomycetes</taxon>
        <taxon>Russulales</taxon>
        <taxon>Bondarzewiaceae</taxon>
        <taxon>Heterobasidion</taxon>
        <taxon>Heterobasidion annosum species complex</taxon>
    </lineage>
</organism>
<dbReference type="STRING" id="747525.W4KF30"/>
<dbReference type="Pfam" id="PF10176">
    <property type="entry name" value="NEDD4_Bsd2"/>
    <property type="match status" value="1"/>
</dbReference>
<dbReference type="GO" id="GO:0030001">
    <property type="term" value="P:metal ion transport"/>
    <property type="evidence" value="ECO:0007669"/>
    <property type="project" value="InterPro"/>
</dbReference>
<feature type="compositionally biased region" description="Basic and acidic residues" evidence="5">
    <location>
        <begin position="37"/>
        <end position="46"/>
    </location>
</feature>
<dbReference type="GO" id="GO:0007034">
    <property type="term" value="P:vacuolar transport"/>
    <property type="evidence" value="ECO:0007669"/>
    <property type="project" value="InterPro"/>
</dbReference>
<keyword evidence="2 6" id="KW-0812">Transmembrane</keyword>
<dbReference type="AlphaFoldDB" id="W4KF30"/>
<feature type="region of interest" description="Disordered" evidence="5">
    <location>
        <begin position="464"/>
        <end position="502"/>
    </location>
</feature>
<dbReference type="GO" id="GO:0048471">
    <property type="term" value="C:perinuclear region of cytoplasm"/>
    <property type="evidence" value="ECO:0007669"/>
    <property type="project" value="TreeGrafter"/>
</dbReference>
<dbReference type="PANTHER" id="PTHR13396">
    <property type="entry name" value="NEDD4 FAMILY INTERACTING PROTEIN 1/2"/>
    <property type="match status" value="1"/>
</dbReference>
<dbReference type="FunCoup" id="W4KF30">
    <property type="interactions" value="124"/>
</dbReference>
<dbReference type="KEGG" id="hir:HETIRDRAFT_472258"/>
<evidence type="ECO:0000256" key="2">
    <source>
        <dbReference type="ARBA" id="ARBA00022692"/>
    </source>
</evidence>
<feature type="transmembrane region" description="Helical" evidence="6">
    <location>
        <begin position="251"/>
        <end position="272"/>
    </location>
</feature>
<evidence type="ECO:0000313" key="7">
    <source>
        <dbReference type="EMBL" id="ETW83915.1"/>
    </source>
</evidence>
<evidence type="ECO:0000313" key="8">
    <source>
        <dbReference type="Proteomes" id="UP000030671"/>
    </source>
</evidence>
<dbReference type="HOGENOM" id="CLU_016313_1_0_1"/>
<dbReference type="GO" id="GO:0005783">
    <property type="term" value="C:endoplasmic reticulum"/>
    <property type="evidence" value="ECO:0007669"/>
    <property type="project" value="TreeGrafter"/>
</dbReference>
<evidence type="ECO:0000256" key="3">
    <source>
        <dbReference type="ARBA" id="ARBA00022989"/>
    </source>
</evidence>
<dbReference type="InParanoid" id="W4KF30"/>